<evidence type="ECO:0000256" key="6">
    <source>
        <dbReference type="ARBA" id="ARBA00022840"/>
    </source>
</evidence>
<organism evidence="9">
    <name type="scientific">Setaria italica</name>
    <name type="common">Foxtail millet</name>
    <name type="synonym">Panicum italicum</name>
    <dbReference type="NCBI Taxonomy" id="4555"/>
    <lineage>
        <taxon>Eukaryota</taxon>
        <taxon>Viridiplantae</taxon>
        <taxon>Streptophyta</taxon>
        <taxon>Embryophyta</taxon>
        <taxon>Tracheophyta</taxon>
        <taxon>Spermatophyta</taxon>
        <taxon>Magnoliopsida</taxon>
        <taxon>Liliopsida</taxon>
        <taxon>Poales</taxon>
        <taxon>Poaceae</taxon>
        <taxon>PACMAD clade</taxon>
        <taxon>Panicoideae</taxon>
        <taxon>Panicodae</taxon>
        <taxon>Paniceae</taxon>
        <taxon>Cenchrinae</taxon>
        <taxon>Setaria</taxon>
    </lineage>
</organism>
<keyword evidence="3" id="KW-0677">Repeat</keyword>
<dbReference type="Pfam" id="PF00069">
    <property type="entry name" value="Pkinase"/>
    <property type="match status" value="1"/>
</dbReference>
<feature type="region of interest" description="Disordered" evidence="7">
    <location>
        <begin position="372"/>
        <end position="478"/>
    </location>
</feature>
<dbReference type="InterPro" id="IPR000719">
    <property type="entry name" value="Prot_kinase_dom"/>
</dbReference>
<evidence type="ECO:0000256" key="7">
    <source>
        <dbReference type="SAM" id="MobiDB-lite"/>
    </source>
</evidence>
<dbReference type="InterPro" id="IPR050205">
    <property type="entry name" value="CDPK_Ser/Thr_kinases"/>
</dbReference>
<proteinExistence type="predicted"/>
<keyword evidence="2" id="KW-0808">Transferase</keyword>
<dbReference type="EMBL" id="CM003533">
    <property type="protein sequence ID" value="RCV31088.1"/>
    <property type="molecule type" value="Genomic_DNA"/>
</dbReference>
<evidence type="ECO:0000256" key="5">
    <source>
        <dbReference type="ARBA" id="ARBA00022777"/>
    </source>
</evidence>
<evidence type="ECO:0000256" key="2">
    <source>
        <dbReference type="ARBA" id="ARBA00022679"/>
    </source>
</evidence>
<sequence>MADGERAGPAQMTAVATRVAAICDMIQEHRRAGTTISAAAVISAMIDDVATTAAEGRPRAFRRKRRMASAHGYKQEGRRLVQGESGVVVVRARHRAPGQAVAVKSLHRRSGGSHAGDVLREACFTAAGGSHPSFAAFRTVARIQSVRAVMGDRGGDRPFSEPEVRRVMRQLLAGAEVMHGHGIVHRDIKPENILVGGGDSGAARICNYGAVKSREGHVAMAYMAPEVLAKNADHDSRGRVVARLRHGGAPHRPAYDDEVQVWRARQLRARHRNRLREMFNEEMLSTDGFQVLKGLLTCDPEKRLTATAALRCPWFTKDVDGAPVSETERIMVTKIAAMASKFSSLAISSPCLCPRPPAFEHAAPAPLASEHVAPAPHPAAAPHYNWRVRGTRRGKGRGGRDLAGGEERKGRVEICQGREEREEREGDPADRGKEERERWRSGERGTVLEKKWAEREEGVRVGGGVAEGGGEGADASSW</sequence>
<protein>
    <recommendedName>
        <fullName evidence="8">Protein kinase domain-containing protein</fullName>
    </recommendedName>
</protein>
<gene>
    <name evidence="9" type="ORF">SETIT_6G148700v2</name>
</gene>
<keyword evidence="4" id="KW-0547">Nucleotide-binding</keyword>
<dbReference type="SMART" id="SM00220">
    <property type="entry name" value="S_TKc"/>
    <property type="match status" value="1"/>
</dbReference>
<dbReference type="STRING" id="4555.A0A368RLW9"/>
<dbReference type="PROSITE" id="PS00108">
    <property type="entry name" value="PROTEIN_KINASE_ST"/>
    <property type="match status" value="1"/>
</dbReference>
<evidence type="ECO:0000256" key="3">
    <source>
        <dbReference type="ARBA" id="ARBA00022737"/>
    </source>
</evidence>
<keyword evidence="6" id="KW-0067">ATP-binding</keyword>
<dbReference type="InterPro" id="IPR008271">
    <property type="entry name" value="Ser/Thr_kinase_AS"/>
</dbReference>
<dbReference type="PROSITE" id="PS50011">
    <property type="entry name" value="PROTEIN_KINASE_DOM"/>
    <property type="match status" value="1"/>
</dbReference>
<evidence type="ECO:0000256" key="1">
    <source>
        <dbReference type="ARBA" id="ARBA00022527"/>
    </source>
</evidence>
<feature type="domain" description="Protein kinase" evidence="8">
    <location>
        <begin position="74"/>
        <end position="315"/>
    </location>
</feature>
<dbReference type="GO" id="GO:0004674">
    <property type="term" value="F:protein serine/threonine kinase activity"/>
    <property type="evidence" value="ECO:0007669"/>
    <property type="project" value="UniProtKB-KW"/>
</dbReference>
<evidence type="ECO:0000256" key="4">
    <source>
        <dbReference type="ARBA" id="ARBA00022741"/>
    </source>
</evidence>
<reference evidence="9" key="1">
    <citation type="journal article" date="2012" name="Nat. Biotechnol.">
        <title>Reference genome sequence of the model plant Setaria.</title>
        <authorList>
            <person name="Bennetzen J.L."/>
            <person name="Schmutz J."/>
            <person name="Wang H."/>
            <person name="Percifield R."/>
            <person name="Hawkins J."/>
            <person name="Pontaroli A.C."/>
            <person name="Estep M."/>
            <person name="Feng L."/>
            <person name="Vaughn J.N."/>
            <person name="Grimwood J."/>
            <person name="Jenkins J."/>
            <person name="Barry K."/>
            <person name="Lindquist E."/>
            <person name="Hellsten U."/>
            <person name="Deshpande S."/>
            <person name="Wang X."/>
            <person name="Wu X."/>
            <person name="Mitros T."/>
            <person name="Triplett J."/>
            <person name="Yang X."/>
            <person name="Ye C.Y."/>
            <person name="Mauro-Herrera M."/>
            <person name="Wang L."/>
            <person name="Li P."/>
            <person name="Sharma M."/>
            <person name="Sharma R."/>
            <person name="Ronald P.C."/>
            <person name="Panaud O."/>
            <person name="Kellogg E.A."/>
            <person name="Brutnell T.P."/>
            <person name="Doust A.N."/>
            <person name="Tuskan G.A."/>
            <person name="Rokhsar D."/>
            <person name="Devos K.M."/>
        </authorList>
    </citation>
    <scope>NUCLEOTIDE SEQUENCE [LARGE SCALE GENOMIC DNA]</scope>
    <source>
        <strain evidence="9">Yugu1</strain>
    </source>
</reference>
<keyword evidence="1" id="KW-0723">Serine/threonine-protein kinase</keyword>
<dbReference type="Gene3D" id="1.10.510.10">
    <property type="entry name" value="Transferase(Phosphotransferase) domain 1"/>
    <property type="match status" value="1"/>
</dbReference>
<evidence type="ECO:0000259" key="8">
    <source>
        <dbReference type="PROSITE" id="PS50011"/>
    </source>
</evidence>
<keyword evidence="5" id="KW-0418">Kinase</keyword>
<evidence type="ECO:0000313" key="9">
    <source>
        <dbReference type="EMBL" id="RCV31088.1"/>
    </source>
</evidence>
<dbReference type="SUPFAM" id="SSF56112">
    <property type="entry name" value="Protein kinase-like (PK-like)"/>
    <property type="match status" value="1"/>
</dbReference>
<reference evidence="9" key="2">
    <citation type="submission" date="2015-07" db="EMBL/GenBank/DDBJ databases">
        <authorList>
            <person name="Noorani M."/>
        </authorList>
    </citation>
    <scope>NUCLEOTIDE SEQUENCE</scope>
    <source>
        <strain evidence="9">Yugu1</strain>
    </source>
</reference>
<feature type="compositionally biased region" description="Basic and acidic residues" evidence="7">
    <location>
        <begin position="398"/>
        <end position="459"/>
    </location>
</feature>
<dbReference type="AlphaFoldDB" id="A0A368RLW9"/>
<dbReference type="GO" id="GO:0005524">
    <property type="term" value="F:ATP binding"/>
    <property type="evidence" value="ECO:0007669"/>
    <property type="project" value="UniProtKB-KW"/>
</dbReference>
<feature type="compositionally biased region" description="Gly residues" evidence="7">
    <location>
        <begin position="460"/>
        <end position="472"/>
    </location>
</feature>
<dbReference type="InterPro" id="IPR011009">
    <property type="entry name" value="Kinase-like_dom_sf"/>
</dbReference>
<accession>A0A368RLW9</accession>
<name>A0A368RLW9_SETIT</name>
<dbReference type="PANTHER" id="PTHR24349">
    <property type="entry name" value="SERINE/THREONINE-PROTEIN KINASE"/>
    <property type="match status" value="1"/>
</dbReference>